<dbReference type="EC" id="3.4.21.-" evidence="7"/>
<evidence type="ECO:0000256" key="2">
    <source>
        <dbReference type="ARBA" id="ARBA00022670"/>
    </source>
</evidence>
<dbReference type="PRINTS" id="PR01774">
    <property type="entry name" value="EXFOLTOXIN"/>
</dbReference>
<keyword evidence="3" id="KW-0732">Signal</keyword>
<dbReference type="RefSeq" id="WP_146534030.1">
    <property type="nucleotide sequence ID" value="NZ_SJPX01000002.1"/>
</dbReference>
<dbReference type="InterPro" id="IPR009003">
    <property type="entry name" value="Peptidase_S1_PA"/>
</dbReference>
<feature type="active site" description="Charge relay system" evidence="6">
    <location>
        <position position="209"/>
    </location>
</feature>
<dbReference type="SUPFAM" id="SSF50494">
    <property type="entry name" value="Trypsin-like serine proteases"/>
    <property type="match status" value="1"/>
</dbReference>
<feature type="active site" description="Charge relay system" evidence="6">
    <location>
        <position position="278"/>
    </location>
</feature>
<dbReference type="PANTHER" id="PTHR36234">
    <property type="entry name" value="LYSYL ENDOPEPTIDASE"/>
    <property type="match status" value="1"/>
</dbReference>
<keyword evidence="5 7" id="KW-0720">Serine protease</keyword>
<keyword evidence="9" id="KW-1185">Reference proteome</keyword>
<comment type="caution">
    <text evidence="8">The sequence shown here is derived from an EMBL/GenBank/DDBJ whole genome shotgun (WGS) entry which is preliminary data.</text>
</comment>
<gene>
    <name evidence="8" type="primary">sspA</name>
    <name evidence="8" type="ORF">Poly59_22280</name>
</gene>
<evidence type="ECO:0000256" key="6">
    <source>
        <dbReference type="PIRSR" id="PIRSR608256-1"/>
    </source>
</evidence>
<dbReference type="PRINTS" id="PR00839">
    <property type="entry name" value="V8PROTEASE"/>
</dbReference>
<organism evidence="8 9">
    <name type="scientific">Rubripirellula reticaptiva</name>
    <dbReference type="NCBI Taxonomy" id="2528013"/>
    <lineage>
        <taxon>Bacteria</taxon>
        <taxon>Pseudomonadati</taxon>
        <taxon>Planctomycetota</taxon>
        <taxon>Planctomycetia</taxon>
        <taxon>Pirellulales</taxon>
        <taxon>Pirellulaceae</taxon>
        <taxon>Rubripirellula</taxon>
    </lineage>
</organism>
<proteinExistence type="inferred from homology"/>
<dbReference type="Gene3D" id="2.40.10.10">
    <property type="entry name" value="Trypsin-like serine proteases"/>
    <property type="match status" value="2"/>
</dbReference>
<dbReference type="GO" id="GO:0004252">
    <property type="term" value="F:serine-type endopeptidase activity"/>
    <property type="evidence" value="ECO:0007669"/>
    <property type="project" value="InterPro"/>
</dbReference>
<dbReference type="InterPro" id="IPR043504">
    <property type="entry name" value="Peptidase_S1_PA_chymotrypsin"/>
</dbReference>
<keyword evidence="4 7" id="KW-0378">Hydrolase</keyword>
<dbReference type="InterPro" id="IPR008353">
    <property type="entry name" value="Peptidase_S1B_tx"/>
</dbReference>
<dbReference type="Pfam" id="PF13365">
    <property type="entry name" value="Trypsin_2"/>
    <property type="match status" value="1"/>
</dbReference>
<name>A0A5C6F422_9BACT</name>
<sequence length="333" mass="36579">MKEPPPPNLVQLLADLFPFPSESRTFILDLGASADLISFDGPAKARWDGILRELVRQITYEAIVAVLKREYGKLPWDLYDNCLLDRRPNEQLLSLRDDLWKGSLSGTELERQLSSQSELLPIQFLECGVHASRSVAKVFVPGFGSGTGFLIGGNLLVTSNHVISNERRASQAKITFDFQSRPDGSQSEGVSLELDPSATFITSDEKEDDWTVVAVKGAPSEQFGALKLALEPAEMHSRATIIQHPGGGPKHIALANNRIAYADTHSIHYLAETSGGSSGAPVFNLDWEVIGIHKNGGFVIEHSAKSRRMFFRNAGIPIALVRQRLIDEGFMTT</sequence>
<dbReference type="GO" id="GO:0006508">
    <property type="term" value="P:proteolysis"/>
    <property type="evidence" value="ECO:0007669"/>
    <property type="project" value="UniProtKB-KW"/>
</dbReference>
<dbReference type="Proteomes" id="UP000317977">
    <property type="component" value="Unassembled WGS sequence"/>
</dbReference>
<feature type="active site" description="Charge relay system" evidence="6">
    <location>
        <position position="161"/>
    </location>
</feature>
<evidence type="ECO:0000256" key="1">
    <source>
        <dbReference type="ARBA" id="ARBA00008764"/>
    </source>
</evidence>
<evidence type="ECO:0000313" key="9">
    <source>
        <dbReference type="Proteomes" id="UP000317977"/>
    </source>
</evidence>
<reference evidence="8 9" key="1">
    <citation type="submission" date="2019-02" db="EMBL/GenBank/DDBJ databases">
        <title>Deep-cultivation of Planctomycetes and their phenomic and genomic characterization uncovers novel biology.</title>
        <authorList>
            <person name="Wiegand S."/>
            <person name="Jogler M."/>
            <person name="Boedeker C."/>
            <person name="Pinto D."/>
            <person name="Vollmers J."/>
            <person name="Rivas-Marin E."/>
            <person name="Kohn T."/>
            <person name="Peeters S.H."/>
            <person name="Heuer A."/>
            <person name="Rast P."/>
            <person name="Oberbeckmann S."/>
            <person name="Bunk B."/>
            <person name="Jeske O."/>
            <person name="Meyerdierks A."/>
            <person name="Storesund J.E."/>
            <person name="Kallscheuer N."/>
            <person name="Luecker S."/>
            <person name="Lage O.M."/>
            <person name="Pohl T."/>
            <person name="Merkel B.J."/>
            <person name="Hornburger P."/>
            <person name="Mueller R.-W."/>
            <person name="Bruemmer F."/>
            <person name="Labrenz M."/>
            <person name="Spormann A.M."/>
            <person name="Op Den Camp H."/>
            <person name="Overmann J."/>
            <person name="Amann R."/>
            <person name="Jetten M.S.M."/>
            <person name="Mascher T."/>
            <person name="Medema M.H."/>
            <person name="Devos D.P."/>
            <person name="Kaster A.-K."/>
            <person name="Ovreas L."/>
            <person name="Rohde M."/>
            <person name="Galperin M.Y."/>
            <person name="Jogler C."/>
        </authorList>
    </citation>
    <scope>NUCLEOTIDE SEQUENCE [LARGE SCALE GENOMIC DNA]</scope>
    <source>
        <strain evidence="8 9">Poly59</strain>
    </source>
</reference>
<dbReference type="PANTHER" id="PTHR36234:SF5">
    <property type="entry name" value="LYSYL ENDOPEPTIDASE"/>
    <property type="match status" value="1"/>
</dbReference>
<evidence type="ECO:0000256" key="3">
    <source>
        <dbReference type="ARBA" id="ARBA00022729"/>
    </source>
</evidence>
<evidence type="ECO:0000256" key="4">
    <source>
        <dbReference type="ARBA" id="ARBA00022801"/>
    </source>
</evidence>
<evidence type="ECO:0000313" key="8">
    <source>
        <dbReference type="EMBL" id="TWU55925.1"/>
    </source>
</evidence>
<keyword evidence="2 7" id="KW-0645">Protease</keyword>
<protein>
    <recommendedName>
        <fullName evidence="7">Serine protease</fullName>
        <ecNumber evidence="7">3.4.21.-</ecNumber>
    </recommendedName>
</protein>
<dbReference type="EMBL" id="SJPX01000002">
    <property type="protein sequence ID" value="TWU55925.1"/>
    <property type="molecule type" value="Genomic_DNA"/>
</dbReference>
<dbReference type="AlphaFoldDB" id="A0A5C6F422"/>
<accession>A0A5C6F422</accession>
<evidence type="ECO:0000256" key="5">
    <source>
        <dbReference type="ARBA" id="ARBA00022825"/>
    </source>
</evidence>
<comment type="similarity">
    <text evidence="1 7">Belongs to the peptidase S1B family.</text>
</comment>
<dbReference type="InterPro" id="IPR008256">
    <property type="entry name" value="Peptidase_S1B"/>
</dbReference>
<evidence type="ECO:0000256" key="7">
    <source>
        <dbReference type="RuleBase" id="RU004296"/>
    </source>
</evidence>
<dbReference type="OrthoDB" id="9770276at2"/>